<comment type="caution">
    <text evidence="6">The sequence shown here is derived from an EMBL/GenBank/DDBJ whole genome shotgun (WGS) entry which is preliminary data.</text>
</comment>
<feature type="compositionally biased region" description="Basic and acidic residues" evidence="4">
    <location>
        <begin position="35"/>
        <end position="51"/>
    </location>
</feature>
<keyword evidence="3" id="KW-0805">Transcription regulation</keyword>
<organism evidence="6 7">
    <name type="scientific">Zingiber officinale</name>
    <name type="common">Ginger</name>
    <name type="synonym">Amomum zingiber</name>
    <dbReference type="NCBI Taxonomy" id="94328"/>
    <lineage>
        <taxon>Eukaryota</taxon>
        <taxon>Viridiplantae</taxon>
        <taxon>Streptophyta</taxon>
        <taxon>Embryophyta</taxon>
        <taxon>Tracheophyta</taxon>
        <taxon>Spermatophyta</taxon>
        <taxon>Magnoliopsida</taxon>
        <taxon>Liliopsida</taxon>
        <taxon>Zingiberales</taxon>
        <taxon>Zingiberaceae</taxon>
        <taxon>Zingiber</taxon>
    </lineage>
</organism>
<feature type="domain" description="AUX/IAA" evidence="5">
    <location>
        <begin position="39"/>
        <end position="108"/>
    </location>
</feature>
<name>A0A8J5FHR3_ZINOF</name>
<keyword evidence="3" id="KW-0539">Nucleus</keyword>
<feature type="region of interest" description="Disordered" evidence="4">
    <location>
        <begin position="1"/>
        <end position="72"/>
    </location>
</feature>
<evidence type="ECO:0000256" key="2">
    <source>
        <dbReference type="ARBA" id="ARBA00011726"/>
    </source>
</evidence>
<gene>
    <name evidence="6" type="ORF">ZIOFF_056225</name>
</gene>
<dbReference type="Pfam" id="PF02309">
    <property type="entry name" value="AUX_IAA"/>
    <property type="match status" value="1"/>
</dbReference>
<evidence type="ECO:0000256" key="3">
    <source>
        <dbReference type="RuleBase" id="RU004549"/>
    </source>
</evidence>
<dbReference type="PANTHER" id="PTHR31734">
    <property type="entry name" value="AUXIN-RESPONSIVE PROTEIN IAA17"/>
    <property type="match status" value="1"/>
</dbReference>
<keyword evidence="3" id="KW-0678">Repressor</keyword>
<dbReference type="GO" id="GO:0009734">
    <property type="term" value="P:auxin-activated signaling pathway"/>
    <property type="evidence" value="ECO:0007669"/>
    <property type="project" value="UniProtKB-UniRule"/>
</dbReference>
<dbReference type="OrthoDB" id="1287782at2759"/>
<comment type="function">
    <text evidence="1 3">Aux/IAA proteins are short-lived transcriptional factors that function as repressors of early auxin response genes at low auxin concentrations.</text>
</comment>
<keyword evidence="7" id="KW-1185">Reference proteome</keyword>
<proteinExistence type="inferred from homology"/>
<evidence type="ECO:0000313" key="7">
    <source>
        <dbReference type="Proteomes" id="UP000734854"/>
    </source>
</evidence>
<dbReference type="GO" id="GO:0006355">
    <property type="term" value="P:regulation of DNA-templated transcription"/>
    <property type="evidence" value="ECO:0007669"/>
    <property type="project" value="InterPro"/>
</dbReference>
<evidence type="ECO:0000256" key="1">
    <source>
        <dbReference type="ARBA" id="ARBA00002159"/>
    </source>
</evidence>
<dbReference type="AlphaFoldDB" id="A0A8J5FHR3"/>
<keyword evidence="3" id="KW-0804">Transcription</keyword>
<feature type="compositionally biased region" description="Polar residues" evidence="4">
    <location>
        <begin position="1"/>
        <end position="13"/>
    </location>
</feature>
<comment type="subcellular location">
    <subcellularLocation>
        <location evidence="3">Nucleus</location>
    </subcellularLocation>
</comment>
<dbReference type="PANTHER" id="PTHR31734:SF34">
    <property type="entry name" value="AUXIN-RESPONSIVE PROTEIN IAA15"/>
    <property type="match status" value="1"/>
</dbReference>
<accession>A0A8J5FHR3</accession>
<comment type="similarity">
    <text evidence="3">Belongs to the Aux/IAA family.</text>
</comment>
<comment type="subunit">
    <text evidence="2 3">Homodimers and heterodimers.</text>
</comment>
<dbReference type="EMBL" id="JACMSC010000015">
    <property type="protein sequence ID" value="KAG6487635.1"/>
    <property type="molecule type" value="Genomic_DNA"/>
</dbReference>
<dbReference type="InterPro" id="IPR033389">
    <property type="entry name" value="AUX/IAA_dom"/>
</dbReference>
<reference evidence="6 7" key="1">
    <citation type="submission" date="2020-08" db="EMBL/GenBank/DDBJ databases">
        <title>Plant Genome Project.</title>
        <authorList>
            <person name="Zhang R.-G."/>
        </authorList>
    </citation>
    <scope>NUCLEOTIDE SEQUENCE [LARGE SCALE GENOMIC DNA]</scope>
    <source>
        <tissue evidence="6">Rhizome</tissue>
    </source>
</reference>
<evidence type="ECO:0000313" key="6">
    <source>
        <dbReference type="EMBL" id="KAG6487635.1"/>
    </source>
</evidence>
<evidence type="ECO:0000256" key="4">
    <source>
        <dbReference type="SAM" id="MobiDB-lite"/>
    </source>
</evidence>
<protein>
    <recommendedName>
        <fullName evidence="3">Auxin-responsive protein</fullName>
    </recommendedName>
</protein>
<dbReference type="Proteomes" id="UP000734854">
    <property type="component" value="Unassembled WGS sequence"/>
</dbReference>
<evidence type="ECO:0000259" key="5">
    <source>
        <dbReference type="Pfam" id="PF02309"/>
    </source>
</evidence>
<keyword evidence="3" id="KW-0927">Auxin signaling pathway</keyword>
<dbReference type="InterPro" id="IPR003311">
    <property type="entry name" value="AUX_IAA"/>
</dbReference>
<dbReference type="GO" id="GO:0005634">
    <property type="term" value="C:nucleus"/>
    <property type="evidence" value="ECO:0007669"/>
    <property type="project" value="UniProtKB-SubCell"/>
</dbReference>
<sequence length="108" mass="11855">MSMTDTTHSSTELDASGLDYEETQLTLAPSGATRSDPERKRGPSDDHRPSDSFEGSTNKPPEAKDQVVGWPPVRSFRGNTLKSFTYVKVAIDGAPYLRKVDLEAYAGY</sequence>